<evidence type="ECO:0000259" key="1">
    <source>
        <dbReference type="Pfam" id="PF14343"/>
    </source>
</evidence>
<dbReference type="AlphaFoldDB" id="C0GK57"/>
<evidence type="ECO:0000313" key="3">
    <source>
        <dbReference type="Proteomes" id="UP000006443"/>
    </source>
</evidence>
<sequence length="104" mass="11590">MDWAESTKYQSGVFATTHAGQNVYLLAAGPCPSGGYRVTAKPAPQLPDTVEYKIEGPKTDEMVIQILTYPYELVLSTKPLQFVRLENNKRQAVEPQQKPPLPSR</sequence>
<protein>
    <recommendedName>
        <fullName evidence="1">PrcB C-terminal domain-containing protein</fullName>
    </recommendedName>
</protein>
<dbReference type="STRING" id="555088.DealDRAFT_2866"/>
<comment type="caution">
    <text evidence="2">The sequence shown here is derived from an EMBL/GenBank/DDBJ whole genome shotgun (WGS) entry which is preliminary data.</text>
</comment>
<dbReference type="EMBL" id="ACJM01000020">
    <property type="protein sequence ID" value="EEG76327.1"/>
    <property type="molecule type" value="Genomic_DNA"/>
</dbReference>
<dbReference type="InterPro" id="IPR025748">
    <property type="entry name" value="PrcB_C_dom"/>
</dbReference>
<dbReference type="RefSeq" id="WP_008518675.1">
    <property type="nucleotide sequence ID" value="NZ_ACJM01000020.1"/>
</dbReference>
<reference evidence="2 3" key="1">
    <citation type="submission" date="2009-02" db="EMBL/GenBank/DDBJ databases">
        <title>Sequencing of the draft genome and assembly of Dethiobacter alkaliphilus AHT 1.</title>
        <authorList>
            <consortium name="US DOE Joint Genome Institute (JGI-PGF)"/>
            <person name="Lucas S."/>
            <person name="Copeland A."/>
            <person name="Lapidus A."/>
            <person name="Glavina del Rio T."/>
            <person name="Dalin E."/>
            <person name="Tice H."/>
            <person name="Bruce D."/>
            <person name="Goodwin L."/>
            <person name="Pitluck S."/>
            <person name="Larimer F."/>
            <person name="Land M.L."/>
            <person name="Hauser L."/>
            <person name="Muyzer G."/>
        </authorList>
    </citation>
    <scope>NUCLEOTIDE SEQUENCE [LARGE SCALE GENOMIC DNA]</scope>
    <source>
        <strain evidence="2 3">AHT 1</strain>
    </source>
</reference>
<accession>C0GK57</accession>
<gene>
    <name evidence="2" type="ORF">DealDRAFT_2866</name>
</gene>
<dbReference type="Pfam" id="PF14343">
    <property type="entry name" value="PrcB_C"/>
    <property type="match status" value="1"/>
</dbReference>
<evidence type="ECO:0000313" key="2">
    <source>
        <dbReference type="EMBL" id="EEG76327.1"/>
    </source>
</evidence>
<name>C0GK57_DETAL</name>
<organism evidence="2 3">
    <name type="scientific">Dethiobacter alkaliphilus AHT 1</name>
    <dbReference type="NCBI Taxonomy" id="555088"/>
    <lineage>
        <taxon>Bacteria</taxon>
        <taxon>Bacillati</taxon>
        <taxon>Bacillota</taxon>
        <taxon>Dethiobacteria</taxon>
        <taxon>Dethiobacterales</taxon>
        <taxon>Dethiobacteraceae</taxon>
        <taxon>Dethiobacter</taxon>
    </lineage>
</organism>
<dbReference type="Proteomes" id="UP000006443">
    <property type="component" value="Unassembled WGS sequence"/>
</dbReference>
<feature type="domain" description="PrcB C-terminal" evidence="1">
    <location>
        <begin position="25"/>
        <end position="74"/>
    </location>
</feature>
<proteinExistence type="predicted"/>
<keyword evidence="3" id="KW-1185">Reference proteome</keyword>